<evidence type="ECO:0000313" key="2">
    <source>
        <dbReference type="Proteomes" id="UP000002173"/>
    </source>
</evidence>
<proteinExistence type="predicted"/>
<dbReference type="KEGG" id="bbo:BBOV_I003920"/>
<comment type="caution">
    <text evidence="1">The sequence shown here is derived from an EMBL/GenBank/DDBJ whole genome shotgun (WGS) entry which is preliminary data.</text>
</comment>
<dbReference type="EMBL" id="AAXT01000005">
    <property type="protein sequence ID" value="EDO05474.1"/>
    <property type="molecule type" value="Genomic_DNA"/>
</dbReference>
<evidence type="ECO:0000313" key="1">
    <source>
        <dbReference type="EMBL" id="EDO05474.1"/>
    </source>
</evidence>
<reference evidence="1 2" key="1">
    <citation type="journal article" date="2007" name="PLoS Pathog.">
        <title>Genome sequence of Babesia bovis and comparative analysis of apicomplexan hemoprotozoa.</title>
        <authorList>
            <person name="Brayton K.A."/>
            <person name="Lau A.O.T."/>
            <person name="Herndon D.R."/>
            <person name="Hannick L."/>
            <person name="Kappmeyer L.S."/>
            <person name="Berens S.J."/>
            <person name="Bidwell S.L."/>
            <person name="Brown W.C."/>
            <person name="Crabtree J."/>
            <person name="Fadrosh D."/>
            <person name="Feldblum T."/>
            <person name="Forberger H.A."/>
            <person name="Haas B.J."/>
            <person name="Howell J.M."/>
            <person name="Khouri H."/>
            <person name="Koo H."/>
            <person name="Mann D.J."/>
            <person name="Norimine J."/>
            <person name="Paulsen I.T."/>
            <person name="Radune D."/>
            <person name="Ren Q."/>
            <person name="Smith R.K. Jr."/>
            <person name="Suarez C.E."/>
            <person name="White O."/>
            <person name="Wortman J.R."/>
            <person name="Knowles D.P. Jr."/>
            <person name="McElwain T.F."/>
            <person name="Nene V.M."/>
        </authorList>
    </citation>
    <scope>NUCLEOTIDE SEQUENCE [LARGE SCALE GENOMIC DNA]</scope>
    <source>
        <strain evidence="1">T2Bo</strain>
    </source>
</reference>
<accession>A7AWP6</accession>
<name>A7AWP6_BABBO</name>
<gene>
    <name evidence="1" type="ORF">BBOV_I003920</name>
</gene>
<reference evidence="2" key="3">
    <citation type="journal article" date="2021" name="Int. J. Parasitol.">
        <title>Comparative analysis of gene expression between Babesia bovis blood stages and kinetes allowed by improved genome annotation.</title>
        <authorList>
            <person name="Ueti M.W."/>
            <person name="Johnson W.C."/>
            <person name="Kappmeyer L.S."/>
            <person name="Herndon D.R."/>
            <person name="Mousel M.R."/>
            <person name="Reif K.E."/>
            <person name="Taus N.S."/>
            <person name="Ifeonu O.O."/>
            <person name="Silva J.C."/>
            <person name="Suarez C.E."/>
            <person name="Brayton K.A."/>
        </authorList>
    </citation>
    <scope>NUCLEOTIDE SEQUENCE [LARGE SCALE GENOMIC DNA]</scope>
</reference>
<dbReference type="AlphaFoldDB" id="A7AWP6"/>
<sequence length="94" mass="10842">MAPKARYSTATSHASVRTKIHGSRMSYWSWPTWERRLVRGVVLFVVITAPKLYESFTNIAMKIQAIHSVISSIYHPQQLLLFCETFTKTITKLL</sequence>
<keyword evidence="2" id="KW-1185">Reference proteome</keyword>
<dbReference type="VEuPathDB" id="PiroplasmaDB:BBOV_I003920"/>
<organism evidence="1 2">
    <name type="scientific">Babesia bovis</name>
    <dbReference type="NCBI Taxonomy" id="5865"/>
    <lineage>
        <taxon>Eukaryota</taxon>
        <taxon>Sar</taxon>
        <taxon>Alveolata</taxon>
        <taxon>Apicomplexa</taxon>
        <taxon>Aconoidasida</taxon>
        <taxon>Piroplasmida</taxon>
        <taxon>Babesiidae</taxon>
        <taxon>Babesia</taxon>
    </lineage>
</organism>
<dbReference type="InParanoid" id="A7AWP6"/>
<dbReference type="Proteomes" id="UP000002173">
    <property type="component" value="Unassembled WGS sequence"/>
</dbReference>
<dbReference type="RefSeq" id="XP_001609042.1">
    <property type="nucleotide sequence ID" value="XM_001608992.1"/>
</dbReference>
<dbReference type="GeneID" id="5477258"/>
<reference evidence="2" key="2">
    <citation type="journal article" date="2020" name="Data Brief">
        <title>Transcriptome dataset of Babesia bovis life stages within vertebrate and invertebrate hosts.</title>
        <authorList>
            <person name="Ueti M.W."/>
            <person name="Johnson W.C."/>
            <person name="Kappmeyer L.S."/>
            <person name="Herndon D.R."/>
            <person name="Mousel M.R."/>
            <person name="Reif K.E."/>
            <person name="Taus N.S."/>
            <person name="Ifeonu O.O."/>
            <person name="Silva J.C."/>
            <person name="Suarez C.E."/>
            <person name="Brayton K.A."/>
        </authorList>
    </citation>
    <scope>NUCLEOTIDE SEQUENCE [LARGE SCALE GENOMIC DNA]</scope>
</reference>
<dbReference type="Pfam" id="PF23520">
    <property type="entry name" value="Microp_apicomplexa_11"/>
    <property type="match status" value="1"/>
</dbReference>
<protein>
    <submittedName>
        <fullName evidence="1">Uncharacterized protein</fullName>
    </submittedName>
</protein>